<evidence type="ECO:0000256" key="3">
    <source>
        <dbReference type="ARBA" id="ARBA00022829"/>
    </source>
</evidence>
<dbReference type="InterPro" id="IPR036388">
    <property type="entry name" value="WH-like_DNA-bd_sf"/>
</dbReference>
<dbReference type="KEGG" id="fsl:EJO69_03020"/>
<name>A0A3Q8WUE7_9ACTO</name>
<dbReference type="Pfam" id="PF04079">
    <property type="entry name" value="SMC_ScpB"/>
    <property type="match status" value="1"/>
</dbReference>
<dbReference type="PIRSF" id="PIRSF019345">
    <property type="entry name" value="ScpB"/>
    <property type="match status" value="1"/>
</dbReference>
<evidence type="ECO:0000256" key="2">
    <source>
        <dbReference type="ARBA" id="ARBA00022618"/>
    </source>
</evidence>
<sequence length="214" mass="23277">MDSVNLDQAELDARRPGASEDTPLEAGEVSSGELREVLEAILMVVTEPVSTRHLSQVLGVPESLIDRQLRALAADYRGETGTRRGFELREAGEGWRIYSSPRLADAVAAFVTWGQSSRLSGPALETLAVIAYRQPVTRSQIAEIRGVNVDGVVRTLTTRGLIEPTGQEGSGAVLYGTTGYFLEKMGMTSLAELPPTAPHLPELDELDEMEKDRR</sequence>
<evidence type="ECO:0000313" key="7">
    <source>
        <dbReference type="Proteomes" id="UP000270021"/>
    </source>
</evidence>
<keyword evidence="7" id="KW-1185">Reference proteome</keyword>
<feature type="compositionally biased region" description="Acidic residues" evidence="5">
    <location>
        <begin position="203"/>
        <end position="214"/>
    </location>
</feature>
<dbReference type="GO" id="GO:0051304">
    <property type="term" value="P:chromosome separation"/>
    <property type="evidence" value="ECO:0007669"/>
    <property type="project" value="InterPro"/>
</dbReference>
<evidence type="ECO:0000313" key="6">
    <source>
        <dbReference type="EMBL" id="AZN29394.1"/>
    </source>
</evidence>
<evidence type="ECO:0000256" key="4">
    <source>
        <dbReference type="ARBA" id="ARBA00023306"/>
    </source>
</evidence>
<keyword evidence="2" id="KW-0132">Cell division</keyword>
<feature type="region of interest" description="Disordered" evidence="5">
    <location>
        <begin position="1"/>
        <end position="29"/>
    </location>
</feature>
<dbReference type="EMBL" id="CP034438">
    <property type="protein sequence ID" value="AZN29394.1"/>
    <property type="molecule type" value="Genomic_DNA"/>
</dbReference>
<keyword evidence="3" id="KW-0159">Chromosome partition</keyword>
<gene>
    <name evidence="6" type="primary">scpB</name>
    <name evidence="6" type="ORF">EJO69_03020</name>
</gene>
<dbReference type="PANTHER" id="PTHR34298">
    <property type="entry name" value="SEGREGATION AND CONDENSATION PROTEIN B"/>
    <property type="match status" value="1"/>
</dbReference>
<dbReference type="SUPFAM" id="SSF46785">
    <property type="entry name" value="Winged helix' DNA-binding domain"/>
    <property type="match status" value="2"/>
</dbReference>
<feature type="region of interest" description="Disordered" evidence="5">
    <location>
        <begin position="192"/>
        <end position="214"/>
    </location>
</feature>
<organism evidence="6 7">
    <name type="scientific">Flaviflexus salsibiostraticola</name>
    <dbReference type="NCBI Taxonomy" id="1282737"/>
    <lineage>
        <taxon>Bacteria</taxon>
        <taxon>Bacillati</taxon>
        <taxon>Actinomycetota</taxon>
        <taxon>Actinomycetes</taxon>
        <taxon>Actinomycetales</taxon>
        <taxon>Actinomycetaceae</taxon>
        <taxon>Flaviflexus</taxon>
    </lineage>
</organism>
<dbReference type="OrthoDB" id="9806226at2"/>
<dbReference type="InterPro" id="IPR005234">
    <property type="entry name" value="ScpB_csome_segregation"/>
</dbReference>
<evidence type="ECO:0000256" key="5">
    <source>
        <dbReference type="SAM" id="MobiDB-lite"/>
    </source>
</evidence>
<accession>A0A3Q8WUE7</accession>
<keyword evidence="1" id="KW-0963">Cytoplasm</keyword>
<proteinExistence type="predicted"/>
<dbReference type="Gene3D" id="1.10.10.10">
    <property type="entry name" value="Winged helix-like DNA-binding domain superfamily/Winged helix DNA-binding domain"/>
    <property type="match status" value="2"/>
</dbReference>
<dbReference type="PANTHER" id="PTHR34298:SF2">
    <property type="entry name" value="SEGREGATION AND CONDENSATION PROTEIN B"/>
    <property type="match status" value="1"/>
</dbReference>
<dbReference type="RefSeq" id="WP_126039063.1">
    <property type="nucleotide sequence ID" value="NZ_CP034438.1"/>
</dbReference>
<reference evidence="6 7" key="1">
    <citation type="submission" date="2018-12" db="EMBL/GenBank/DDBJ databases">
        <title>Complete genome sequence of Flaviflexus salsibiostraticola KCTC 33148.</title>
        <authorList>
            <person name="Bae J.-W."/>
        </authorList>
    </citation>
    <scope>NUCLEOTIDE SEQUENCE [LARGE SCALE GENOMIC DNA]</scope>
    <source>
        <strain evidence="6 7">KCTC 33148</strain>
    </source>
</reference>
<keyword evidence="4" id="KW-0131">Cell cycle</keyword>
<evidence type="ECO:0000256" key="1">
    <source>
        <dbReference type="ARBA" id="ARBA00022490"/>
    </source>
</evidence>
<dbReference type="GO" id="GO:0051301">
    <property type="term" value="P:cell division"/>
    <property type="evidence" value="ECO:0007669"/>
    <property type="project" value="UniProtKB-KW"/>
</dbReference>
<dbReference type="NCBIfam" id="TIGR00281">
    <property type="entry name" value="SMC-Scp complex subunit ScpB"/>
    <property type="match status" value="1"/>
</dbReference>
<dbReference type="InterPro" id="IPR036390">
    <property type="entry name" value="WH_DNA-bd_sf"/>
</dbReference>
<dbReference type="Proteomes" id="UP000270021">
    <property type="component" value="Chromosome"/>
</dbReference>
<dbReference type="AlphaFoldDB" id="A0A3Q8WUE7"/>
<protein>
    <submittedName>
        <fullName evidence="6">SMC-Scp complex subunit ScpB</fullName>
    </submittedName>
</protein>